<dbReference type="InterPro" id="IPR045699">
    <property type="entry name" value="GlfT2_C"/>
</dbReference>
<reference evidence="9" key="1">
    <citation type="journal article" date="2019" name="Int. J. Syst. Evol. Microbiol.">
        <title>The Global Catalogue of Microorganisms (GCM) 10K type strain sequencing project: providing services to taxonomists for standard genome sequencing and annotation.</title>
        <authorList>
            <consortium name="The Broad Institute Genomics Platform"/>
            <consortium name="The Broad Institute Genome Sequencing Center for Infectious Disease"/>
            <person name="Wu L."/>
            <person name="Ma J."/>
        </authorList>
    </citation>
    <scope>NUCLEOTIDE SEQUENCE [LARGE SCALE GENOMIC DNA]</scope>
    <source>
        <strain evidence="9">JCM 11650</strain>
    </source>
</reference>
<dbReference type="PANTHER" id="PTHR43179">
    <property type="entry name" value="RHAMNOSYLTRANSFERASE WBBL"/>
    <property type="match status" value="1"/>
</dbReference>
<keyword evidence="3 8" id="KW-0328">Glycosyltransferase</keyword>
<keyword evidence="4 8" id="KW-0808">Transferase</keyword>
<dbReference type="Gene3D" id="3.90.550.60">
    <property type="match status" value="1"/>
</dbReference>
<protein>
    <submittedName>
        <fullName evidence="8">Glycosyltransferase</fullName>
        <ecNumber evidence="8">2.4.-.-</ecNumber>
    </submittedName>
</protein>
<dbReference type="EC" id="2.4.-.-" evidence="8"/>
<comment type="pathway">
    <text evidence="1">Cell wall biogenesis; cell wall polysaccharide biosynthesis.</text>
</comment>
<dbReference type="GO" id="GO:0016757">
    <property type="term" value="F:glycosyltransferase activity"/>
    <property type="evidence" value="ECO:0007669"/>
    <property type="project" value="UniProtKB-KW"/>
</dbReference>
<evidence type="ECO:0000256" key="5">
    <source>
        <dbReference type="SAM" id="MobiDB-lite"/>
    </source>
</evidence>
<feature type="domain" description="Galactofuranosyltransferase-2 C-terminal" evidence="7">
    <location>
        <begin position="448"/>
        <end position="643"/>
    </location>
</feature>
<evidence type="ECO:0000256" key="1">
    <source>
        <dbReference type="ARBA" id="ARBA00004776"/>
    </source>
</evidence>
<evidence type="ECO:0000313" key="8">
    <source>
        <dbReference type="EMBL" id="MFD1836494.1"/>
    </source>
</evidence>
<proteinExistence type="inferred from homology"/>
<dbReference type="InterPro" id="IPR029044">
    <property type="entry name" value="Nucleotide-diphossugar_trans"/>
</dbReference>
<dbReference type="EMBL" id="JBHUFL010000003">
    <property type="protein sequence ID" value="MFD1836494.1"/>
    <property type="molecule type" value="Genomic_DNA"/>
</dbReference>
<organism evidence="8 9">
    <name type="scientific">Brachybacterium rhamnosum</name>
    <dbReference type="NCBI Taxonomy" id="173361"/>
    <lineage>
        <taxon>Bacteria</taxon>
        <taxon>Bacillati</taxon>
        <taxon>Actinomycetota</taxon>
        <taxon>Actinomycetes</taxon>
        <taxon>Micrococcales</taxon>
        <taxon>Dermabacteraceae</taxon>
        <taxon>Brachybacterium</taxon>
    </lineage>
</organism>
<feature type="region of interest" description="Disordered" evidence="5">
    <location>
        <begin position="644"/>
        <end position="669"/>
    </location>
</feature>
<evidence type="ECO:0000256" key="2">
    <source>
        <dbReference type="ARBA" id="ARBA00006739"/>
    </source>
</evidence>
<gene>
    <name evidence="8" type="ORF">ACFSDA_15620</name>
</gene>
<comment type="caution">
    <text evidence="8">The sequence shown here is derived from an EMBL/GenBank/DDBJ whole genome shotgun (WGS) entry which is preliminary data.</text>
</comment>
<evidence type="ECO:0000256" key="4">
    <source>
        <dbReference type="ARBA" id="ARBA00022679"/>
    </source>
</evidence>
<dbReference type="Pfam" id="PF19320">
    <property type="entry name" value="GlfT2_domain3"/>
    <property type="match status" value="1"/>
</dbReference>
<dbReference type="RefSeq" id="WP_377827333.1">
    <property type="nucleotide sequence ID" value="NZ_BAAAIS010000003.1"/>
</dbReference>
<dbReference type="Pfam" id="PF13641">
    <property type="entry name" value="Glyco_tranf_2_3"/>
    <property type="match status" value="1"/>
</dbReference>
<comment type="similarity">
    <text evidence="2">Belongs to the glycosyltransferase 2 family.</text>
</comment>
<feature type="domain" description="Galactofuranosyltransferase GlfT2 N-terminal" evidence="6">
    <location>
        <begin position="57"/>
        <end position="168"/>
    </location>
</feature>
<name>A0ABW4Q1R7_9MICO</name>
<evidence type="ECO:0000313" key="9">
    <source>
        <dbReference type="Proteomes" id="UP001597280"/>
    </source>
</evidence>
<evidence type="ECO:0000256" key="3">
    <source>
        <dbReference type="ARBA" id="ARBA00022676"/>
    </source>
</evidence>
<dbReference type="SUPFAM" id="SSF53448">
    <property type="entry name" value="Nucleotide-diphospho-sugar transferases"/>
    <property type="match status" value="1"/>
</dbReference>
<sequence length="669" mass="74223">MPLAPTPDVIPLYIESQAARSGAQTGSFGLGTATAESAEPAAGATGTTGASQLDLEELSARHGVEVPPQSLRSFGTYFNAFPASYWRRWTPVREVTLTIATSGRGQIIVYRSNARGAIQRHDMAIVSRPGETRFDLPLTAFGDGGWYWFDVISGPDPLTIHGAQWTADASAARTEGTFSIAMTTMNKVSYCLDNIELISKDTDLREKLDVMYVVDQGTDRLNDHDEIEPLQAAMGEQLQIIEQGNIGGSGGFSRGMYEASTNGSSTYVINCDDDIDIEPESLLRMITFADFARTPMLVGAHMFDLNNRSVLHAFGESVDPWAIQPKVTIPEGRLGHDFAVEPLRSTPWLHRRADVDYNGWWTCLIPTETVRAIGLSLPVFIKWDDAEYGLRAKKAGYPTVSMPGAAVWHITWTDKNDALDWQIYFHERNRIITALLHSVYERGGKVLTESQGIDVKHLMSMQYYTEAARLIAQEDVLRGPGVLHDEIGTKLPELRAMAQTYDDSLTKADADQFPEVRMHKPPRKGRAFSAPRRSMLPLWTAKTMARQLIAAPPESSAAHPQAAIAHQDAKWWTLSHYDSAVVSNAEGTKLAWYRRRPEQVRSMLVRTARTHLDLYRQWNRLRDEYRAAAEGLTSFAAWERTFSENPAPVRPGIDDVDTAAPSTPEGASA</sequence>
<dbReference type="Pfam" id="PF17994">
    <property type="entry name" value="Glft2_N"/>
    <property type="match status" value="1"/>
</dbReference>
<evidence type="ECO:0000259" key="7">
    <source>
        <dbReference type="Pfam" id="PF19320"/>
    </source>
</evidence>
<evidence type="ECO:0000259" key="6">
    <source>
        <dbReference type="Pfam" id="PF17994"/>
    </source>
</evidence>
<accession>A0ABW4Q1R7</accession>
<dbReference type="Proteomes" id="UP001597280">
    <property type="component" value="Unassembled WGS sequence"/>
</dbReference>
<keyword evidence="9" id="KW-1185">Reference proteome</keyword>
<dbReference type="PANTHER" id="PTHR43179:SF12">
    <property type="entry name" value="GALACTOFURANOSYLTRANSFERASE GLFT2"/>
    <property type="match status" value="1"/>
</dbReference>
<dbReference type="InterPro" id="IPR040492">
    <property type="entry name" value="GlfT2_N"/>
</dbReference>